<accession>A0A8D0LBS0</accession>
<evidence type="ECO:0000256" key="1">
    <source>
        <dbReference type="SAM" id="Coils"/>
    </source>
</evidence>
<feature type="coiled-coil region" evidence="1">
    <location>
        <begin position="60"/>
        <end position="94"/>
    </location>
</feature>
<name>A0A8D0LBS0_SPHPU</name>
<reference evidence="3" key="1">
    <citation type="submission" date="2025-08" db="UniProtKB">
        <authorList>
            <consortium name="Ensembl"/>
        </authorList>
    </citation>
    <scope>IDENTIFICATION</scope>
</reference>
<protein>
    <recommendedName>
        <fullName evidence="2">HAUS augmin-like complex subunit 6 N-terminal domain-containing protein</fullName>
    </recommendedName>
</protein>
<evidence type="ECO:0000259" key="2">
    <source>
        <dbReference type="Pfam" id="PF14661"/>
    </source>
</evidence>
<dbReference type="GO" id="GO:1990498">
    <property type="term" value="C:mitotic spindle microtubule"/>
    <property type="evidence" value="ECO:0007669"/>
    <property type="project" value="TreeGrafter"/>
</dbReference>
<sequence>MYHLSRYVLIQHIKMYSEGAGIPYPKAVNSRPSDFYKAAARYSMAYNRFLRTVKKEDILIQDYQKKAQLLVKQIRELRSECAELHKRLQKVEQNSDQNLSIKAESVQKVRAMWASIMETLKLLEKEKEVVDSVLKGHVDQYVLDGTDVTICVPRLLLDKIENVMYKLQIGNVYEAGKLNVLTVIQLLNESLKMLMSERQQVDQEALKLDVLCIEGKTKFQNEIFLGLKSMRHKLKREDHVSINESIAEKQTEWDMKWESCLGQSPFCLIKDQNPVSSIFPQCGCFGRCKRQ</sequence>
<dbReference type="InterPro" id="IPR028163">
    <property type="entry name" value="HAUS_6_N"/>
</dbReference>
<evidence type="ECO:0000313" key="4">
    <source>
        <dbReference type="Proteomes" id="UP000694392"/>
    </source>
</evidence>
<keyword evidence="1" id="KW-0175">Coiled coil</keyword>
<dbReference type="InterPro" id="IPR026797">
    <property type="entry name" value="HAUS_6"/>
</dbReference>
<dbReference type="GO" id="GO:0051225">
    <property type="term" value="P:spindle assembly"/>
    <property type="evidence" value="ECO:0007669"/>
    <property type="project" value="InterPro"/>
</dbReference>
<proteinExistence type="predicted"/>
<dbReference type="GeneTree" id="ENSGT00390000008250"/>
<dbReference type="Proteomes" id="UP000694392">
    <property type="component" value="Unplaced"/>
</dbReference>
<reference evidence="3" key="2">
    <citation type="submission" date="2025-09" db="UniProtKB">
        <authorList>
            <consortium name="Ensembl"/>
        </authorList>
    </citation>
    <scope>IDENTIFICATION</scope>
</reference>
<dbReference type="PANTHER" id="PTHR16151:SF2">
    <property type="entry name" value="HAUS AUGMIN-LIKE COMPLEX SUBUNIT 6"/>
    <property type="match status" value="1"/>
</dbReference>
<dbReference type="Ensembl" id="ENSSPUT00000024897.1">
    <property type="protein sequence ID" value="ENSSPUP00000023342.1"/>
    <property type="gene ID" value="ENSSPUG00000017908.1"/>
</dbReference>
<keyword evidence="4" id="KW-1185">Reference proteome</keyword>
<dbReference type="OMA" id="CAFENIT"/>
<dbReference type="PANTHER" id="PTHR16151">
    <property type="entry name" value="HAUS AUGMIN-LIKE COMPLEX SUBUNIT 6"/>
    <property type="match status" value="1"/>
</dbReference>
<organism evidence="3 4">
    <name type="scientific">Sphenodon punctatus</name>
    <name type="common">Tuatara</name>
    <name type="synonym">Hatteria punctata</name>
    <dbReference type="NCBI Taxonomy" id="8508"/>
    <lineage>
        <taxon>Eukaryota</taxon>
        <taxon>Metazoa</taxon>
        <taxon>Chordata</taxon>
        <taxon>Craniata</taxon>
        <taxon>Vertebrata</taxon>
        <taxon>Euteleostomi</taxon>
        <taxon>Lepidosauria</taxon>
        <taxon>Sphenodontia</taxon>
        <taxon>Sphenodontidae</taxon>
        <taxon>Sphenodon</taxon>
    </lineage>
</organism>
<dbReference type="GO" id="GO:0008017">
    <property type="term" value="F:microtubule binding"/>
    <property type="evidence" value="ECO:0007669"/>
    <property type="project" value="TreeGrafter"/>
</dbReference>
<dbReference type="Pfam" id="PF14661">
    <property type="entry name" value="HAUS6_N"/>
    <property type="match status" value="1"/>
</dbReference>
<dbReference type="AlphaFoldDB" id="A0A8D0LBS0"/>
<evidence type="ECO:0000313" key="3">
    <source>
        <dbReference type="Ensembl" id="ENSSPUP00000023342.1"/>
    </source>
</evidence>
<dbReference type="GO" id="GO:0070652">
    <property type="term" value="C:HAUS complex"/>
    <property type="evidence" value="ECO:0007669"/>
    <property type="project" value="InterPro"/>
</dbReference>
<feature type="domain" description="HAUS augmin-like complex subunit 6 N-terminal" evidence="2">
    <location>
        <begin position="1"/>
        <end position="114"/>
    </location>
</feature>